<dbReference type="OrthoDB" id="9814238at2"/>
<protein>
    <submittedName>
        <fullName evidence="5">Transporter</fullName>
    </submittedName>
</protein>
<evidence type="ECO:0000256" key="3">
    <source>
        <dbReference type="SAM" id="Phobius"/>
    </source>
</evidence>
<feature type="transmembrane region" description="Helical" evidence="3">
    <location>
        <begin position="266"/>
        <end position="283"/>
    </location>
</feature>
<feature type="domain" description="EamA" evidence="4">
    <location>
        <begin position="152"/>
        <end position="279"/>
    </location>
</feature>
<dbReference type="Gene3D" id="1.10.3730.20">
    <property type="match status" value="1"/>
</dbReference>
<dbReference type="RefSeq" id="WP_053435376.1">
    <property type="nucleotide sequence ID" value="NZ_LGUF01000007.1"/>
</dbReference>
<dbReference type="GO" id="GO:0016020">
    <property type="term" value="C:membrane"/>
    <property type="evidence" value="ECO:0007669"/>
    <property type="project" value="InterPro"/>
</dbReference>
<feature type="transmembrane region" description="Helical" evidence="3">
    <location>
        <begin position="66"/>
        <end position="84"/>
    </location>
</feature>
<keyword evidence="3" id="KW-0812">Transmembrane</keyword>
<evidence type="ECO:0000256" key="2">
    <source>
        <dbReference type="ARBA" id="ARBA00007362"/>
    </source>
</evidence>
<dbReference type="SUPFAM" id="SSF103481">
    <property type="entry name" value="Multidrug resistance efflux transporter EmrE"/>
    <property type="match status" value="2"/>
</dbReference>
<evidence type="ECO:0000259" key="4">
    <source>
        <dbReference type="Pfam" id="PF00892"/>
    </source>
</evidence>
<dbReference type="PATRIC" id="fig|1459.3.peg.3251"/>
<name>A0A0M0GF05_SPOGL</name>
<proteinExistence type="inferred from homology"/>
<evidence type="ECO:0000313" key="6">
    <source>
        <dbReference type="Proteomes" id="UP000037109"/>
    </source>
</evidence>
<accession>A0A0M0GF05</accession>
<dbReference type="InterPro" id="IPR000620">
    <property type="entry name" value="EamA_dom"/>
</dbReference>
<feature type="transmembrane region" description="Helical" evidence="3">
    <location>
        <begin position="241"/>
        <end position="260"/>
    </location>
</feature>
<dbReference type="PANTHER" id="PTHR22911">
    <property type="entry name" value="ACYL-MALONYL CONDENSING ENZYME-RELATED"/>
    <property type="match status" value="1"/>
</dbReference>
<feature type="transmembrane region" description="Helical" evidence="3">
    <location>
        <begin position="210"/>
        <end position="229"/>
    </location>
</feature>
<reference evidence="6" key="1">
    <citation type="submission" date="2015-07" db="EMBL/GenBank/DDBJ databases">
        <title>Fjat-10036 dsm4.</title>
        <authorList>
            <person name="Liu B."/>
            <person name="Wang J."/>
            <person name="Zhu Y."/>
            <person name="Liu G."/>
            <person name="Chen Q."/>
            <person name="Chen Z."/>
            <person name="Lan J."/>
            <person name="Che J."/>
            <person name="Ge C."/>
            <person name="Shi H."/>
            <person name="Pan Z."/>
            <person name="Liu X."/>
        </authorList>
    </citation>
    <scope>NUCLEOTIDE SEQUENCE [LARGE SCALE GENOMIC DNA]</scope>
    <source>
        <strain evidence="6">DSM 4</strain>
    </source>
</reference>
<feature type="transmembrane region" description="Helical" evidence="3">
    <location>
        <begin position="31"/>
        <end position="54"/>
    </location>
</feature>
<keyword evidence="6" id="KW-1185">Reference proteome</keyword>
<dbReference type="AlphaFoldDB" id="A0A0M0GF05"/>
<feature type="transmembrane region" description="Helical" evidence="3">
    <location>
        <begin position="90"/>
        <end position="115"/>
    </location>
</feature>
<comment type="similarity">
    <text evidence="2">Belongs to the EamA transporter family.</text>
</comment>
<organism evidence="5 6">
    <name type="scientific">Sporosarcina globispora</name>
    <name type="common">Bacillus globisporus</name>
    <dbReference type="NCBI Taxonomy" id="1459"/>
    <lineage>
        <taxon>Bacteria</taxon>
        <taxon>Bacillati</taxon>
        <taxon>Bacillota</taxon>
        <taxon>Bacilli</taxon>
        <taxon>Bacillales</taxon>
        <taxon>Caryophanaceae</taxon>
        <taxon>Sporosarcina</taxon>
    </lineage>
</organism>
<gene>
    <name evidence="5" type="ORF">AF332_15065</name>
</gene>
<evidence type="ECO:0000313" key="5">
    <source>
        <dbReference type="EMBL" id="KON88011.1"/>
    </source>
</evidence>
<feature type="transmembrane region" description="Helical" evidence="3">
    <location>
        <begin position="179"/>
        <end position="198"/>
    </location>
</feature>
<keyword evidence="3" id="KW-1133">Transmembrane helix</keyword>
<evidence type="ECO:0000256" key="1">
    <source>
        <dbReference type="ARBA" id="ARBA00004127"/>
    </source>
</evidence>
<keyword evidence="3" id="KW-0472">Membrane</keyword>
<dbReference type="InterPro" id="IPR037185">
    <property type="entry name" value="EmrE-like"/>
</dbReference>
<feature type="transmembrane region" description="Helical" evidence="3">
    <location>
        <begin position="149"/>
        <end position="167"/>
    </location>
</feature>
<comment type="subcellular location">
    <subcellularLocation>
        <location evidence="1">Endomembrane system</location>
        <topology evidence="1">Multi-pass membrane protein</topology>
    </subcellularLocation>
</comment>
<feature type="domain" description="EamA" evidence="4">
    <location>
        <begin position="7"/>
        <end position="137"/>
    </location>
</feature>
<dbReference type="EMBL" id="LGUF01000007">
    <property type="protein sequence ID" value="KON88011.1"/>
    <property type="molecule type" value="Genomic_DNA"/>
</dbReference>
<dbReference type="Proteomes" id="UP000037109">
    <property type="component" value="Unassembled WGS sequence"/>
</dbReference>
<feature type="transmembrane region" description="Helical" evidence="3">
    <location>
        <begin position="122"/>
        <end position="143"/>
    </location>
</feature>
<sequence>MYAKLKFAISMAIFGSVGLFSEKTGLHSIELVFVRCLCASILLGTIWGVSTLKTQQPKKVSFPRKEYLLALLCGVFLIVNWVFFFRSLEVMPITVAVSIYHIAPVIVLLLGSVIFKEKITKMGLVFFFICFVGTLLVGGIHQHTTMTEFLSTGVLWAFAAAFFYALTSITGKGIQMLSPLLTTVIQTSLGILLLIPLVDWSNFMHLTIENWFYILVTGFIHTGFVFYLFFSSLRELRAQTIAILVFVDPVIAILLDVTILNYRPDVYQFLGIFLVFVGISYSPNKEINSEKPKFIRSN</sequence>
<comment type="caution">
    <text evidence="5">The sequence shown here is derived from an EMBL/GenBank/DDBJ whole genome shotgun (WGS) entry which is preliminary data.</text>
</comment>
<dbReference type="PANTHER" id="PTHR22911:SF102">
    <property type="entry name" value="MEMBRANE PROTEIN"/>
    <property type="match status" value="1"/>
</dbReference>
<dbReference type="Pfam" id="PF00892">
    <property type="entry name" value="EamA"/>
    <property type="match status" value="2"/>
</dbReference>
<dbReference type="STRING" id="1459.AF332_15065"/>